<organism evidence="3 4">
    <name type="scientific">Desulfotalea psychrophila (strain LSv54 / DSM 12343)</name>
    <dbReference type="NCBI Taxonomy" id="177439"/>
    <lineage>
        <taxon>Bacteria</taxon>
        <taxon>Pseudomonadati</taxon>
        <taxon>Thermodesulfobacteriota</taxon>
        <taxon>Desulfobulbia</taxon>
        <taxon>Desulfobulbales</taxon>
        <taxon>Desulfocapsaceae</taxon>
        <taxon>Desulfotalea</taxon>
    </lineage>
</organism>
<keyword evidence="4" id="KW-1185">Reference proteome</keyword>
<feature type="domain" description="DUF1468" evidence="2">
    <location>
        <begin position="12"/>
        <end position="151"/>
    </location>
</feature>
<feature type="transmembrane region" description="Helical" evidence="1">
    <location>
        <begin position="7"/>
        <end position="25"/>
    </location>
</feature>
<keyword evidence="1" id="KW-0472">Membrane</keyword>
<evidence type="ECO:0000313" key="4">
    <source>
        <dbReference type="Proteomes" id="UP000000602"/>
    </source>
</evidence>
<evidence type="ECO:0000256" key="1">
    <source>
        <dbReference type="SAM" id="Phobius"/>
    </source>
</evidence>
<dbReference type="eggNOG" id="ENOG5030J3E">
    <property type="taxonomic scope" value="Bacteria"/>
</dbReference>
<protein>
    <recommendedName>
        <fullName evidence="2">DUF1468 domain-containing protein</fullName>
    </recommendedName>
</protein>
<feature type="transmembrane region" description="Helical" evidence="1">
    <location>
        <begin position="126"/>
        <end position="146"/>
    </location>
</feature>
<reference evidence="4" key="1">
    <citation type="journal article" date="2004" name="Environ. Microbiol.">
        <title>The genome of Desulfotalea psychrophila, a sulfate-reducing bacterium from permanently cold Arctic sediments.</title>
        <authorList>
            <person name="Rabus R."/>
            <person name="Ruepp A."/>
            <person name="Frickey T."/>
            <person name="Rattei T."/>
            <person name="Fartmann B."/>
            <person name="Stark M."/>
            <person name="Bauer M."/>
            <person name="Zibat A."/>
            <person name="Lombardot T."/>
            <person name="Becker I."/>
            <person name="Amann J."/>
            <person name="Gellner K."/>
            <person name="Teeling H."/>
            <person name="Leuschner W.D."/>
            <person name="Gloeckner F.-O."/>
            <person name="Lupas A.N."/>
            <person name="Amann R."/>
            <person name="Klenk H.-P."/>
        </authorList>
    </citation>
    <scope>NUCLEOTIDE SEQUENCE [LARGE SCALE GENOMIC DNA]</scope>
    <source>
        <strain evidence="4">DSM 12343 / LSv54</strain>
    </source>
</reference>
<dbReference type="InterPro" id="IPR009936">
    <property type="entry name" value="DUF1468"/>
</dbReference>
<keyword evidence="1" id="KW-0812">Transmembrane</keyword>
<accession>Q6AL01</accession>
<sequence length="155" mass="17498">MMNRRKLDVIIHAVLIIMSIIVLTNDNLVEGGMETALGSMFLPRLIAVCIIAFSGTIGAQSLYKLRKALPLEEQEFIDTNGFMGIVVYIAYFLIYWYMVPIVGFIVATPFIMIAVALLLGSRNWLVMLPLSIVTPILIYYGCYNYLRVLLPTWSL</sequence>
<feature type="transmembrane region" description="Helical" evidence="1">
    <location>
        <begin position="45"/>
        <end position="63"/>
    </location>
</feature>
<proteinExistence type="predicted"/>
<dbReference type="HOGENOM" id="CLU_1833045_0_0_7"/>
<dbReference type="Pfam" id="PF07331">
    <property type="entry name" value="TctB"/>
    <property type="match status" value="1"/>
</dbReference>
<dbReference type="Proteomes" id="UP000000602">
    <property type="component" value="Chromosome"/>
</dbReference>
<dbReference type="RefSeq" id="WP_011189486.1">
    <property type="nucleotide sequence ID" value="NC_006138.1"/>
</dbReference>
<keyword evidence="1" id="KW-1133">Transmembrane helix</keyword>
<dbReference type="AlphaFoldDB" id="Q6AL01"/>
<evidence type="ECO:0000313" key="3">
    <source>
        <dbReference type="EMBL" id="CAG36974.1"/>
    </source>
</evidence>
<dbReference type="EMBL" id="CR522870">
    <property type="protein sequence ID" value="CAG36974.1"/>
    <property type="molecule type" value="Genomic_DNA"/>
</dbReference>
<name>Q6AL01_DESPS</name>
<dbReference type="KEGG" id="dps:DP2245"/>
<feature type="transmembrane region" description="Helical" evidence="1">
    <location>
        <begin position="101"/>
        <end position="119"/>
    </location>
</feature>
<gene>
    <name evidence="3" type="ordered locus">DP2245</name>
</gene>
<dbReference type="STRING" id="177439.DP2245"/>
<evidence type="ECO:0000259" key="2">
    <source>
        <dbReference type="Pfam" id="PF07331"/>
    </source>
</evidence>